<dbReference type="Proteomes" id="UP000479114">
    <property type="component" value="Chromosome"/>
</dbReference>
<accession>A0A6C0NXR2</accession>
<dbReference type="Gene3D" id="3.40.1440.10">
    <property type="entry name" value="GIY-YIG endonuclease"/>
    <property type="match status" value="1"/>
</dbReference>
<feature type="region of interest" description="Disordered" evidence="1">
    <location>
        <begin position="83"/>
        <end position="113"/>
    </location>
</feature>
<protein>
    <submittedName>
        <fullName evidence="2">GIY-YIG nuclease family protein</fullName>
    </submittedName>
</protein>
<dbReference type="KEGG" id="prz:GZH47_09315"/>
<evidence type="ECO:0000256" key="1">
    <source>
        <dbReference type="SAM" id="MobiDB-lite"/>
    </source>
</evidence>
<evidence type="ECO:0000313" key="2">
    <source>
        <dbReference type="EMBL" id="QHW31034.1"/>
    </source>
</evidence>
<proteinExistence type="predicted"/>
<keyword evidence="3" id="KW-1185">Reference proteome</keyword>
<organism evidence="2 3">
    <name type="scientific">Paenibacillus rhizovicinus</name>
    <dbReference type="NCBI Taxonomy" id="2704463"/>
    <lineage>
        <taxon>Bacteria</taxon>
        <taxon>Bacillati</taxon>
        <taxon>Bacillota</taxon>
        <taxon>Bacilli</taxon>
        <taxon>Bacillales</taxon>
        <taxon>Paenibacillaceae</taxon>
        <taxon>Paenibacillus</taxon>
    </lineage>
</organism>
<name>A0A6C0NXR2_9BACL</name>
<dbReference type="CDD" id="cd10451">
    <property type="entry name" value="GIY-YIG_LuxR_like"/>
    <property type="match status" value="1"/>
</dbReference>
<gene>
    <name evidence="2" type="ORF">GZH47_09315</name>
</gene>
<dbReference type="EMBL" id="CP048286">
    <property type="protein sequence ID" value="QHW31034.1"/>
    <property type="molecule type" value="Genomic_DNA"/>
</dbReference>
<evidence type="ECO:0000313" key="3">
    <source>
        <dbReference type="Proteomes" id="UP000479114"/>
    </source>
</evidence>
<dbReference type="InterPro" id="IPR035901">
    <property type="entry name" value="GIY-YIG_endonuc_sf"/>
</dbReference>
<dbReference type="RefSeq" id="WP_162639843.1">
    <property type="nucleotide sequence ID" value="NZ_CP048286.1"/>
</dbReference>
<dbReference type="AlphaFoldDB" id="A0A6C0NXR2"/>
<reference evidence="2 3" key="1">
    <citation type="submission" date="2020-02" db="EMBL/GenBank/DDBJ databases">
        <title>Paenibacillus sp. nov., isolated from rhizosphere soil of tomato.</title>
        <authorList>
            <person name="Weon H.-Y."/>
            <person name="Lee S.A."/>
        </authorList>
    </citation>
    <scope>NUCLEOTIDE SEQUENCE [LARGE SCALE GENOMIC DNA]</scope>
    <source>
        <strain evidence="2 3">14171R-81</strain>
    </source>
</reference>
<sequence>MNRRKELQNEFGVKQRTMGVFQIVNGRNGKRYVASSPTLDSAWQREKFMLDTGSHINSALQSEYKEQAGAAFDFEILEKLEFGDEAGKEGSDGQDGQDGRDSNGAEQPAAGVLNRSTVLSYRNALKKLERKWLDELKPYEPAGYNRPPADV</sequence>
<feature type="compositionally biased region" description="Basic and acidic residues" evidence="1">
    <location>
        <begin position="83"/>
        <end position="103"/>
    </location>
</feature>